<sequence length="195" mass="22778">MNVNTLTSDYSFLMEVGRINDNAKRFPNEKKKEFMIRLANQRMIDLKLMPVGMHRQKLNKTFYKKGFNWTIEIVFNNQKYYKLKSEETVLLDVLNEMNAELKSNAKYLYLKQKNGLIELDLDQDLNFNLKATEIIEFPTLILSTVELGSIRKDLYSDKQSEIQTELKSEKSENQIQAEKSELESESSAEDGELSE</sequence>
<dbReference type="GO" id="GO:0005634">
    <property type="term" value="C:nucleus"/>
    <property type="evidence" value="ECO:0007669"/>
    <property type="project" value="TreeGrafter"/>
</dbReference>
<comment type="caution">
    <text evidence="4">The sequence shown here is derived from an EMBL/GenBank/DDBJ whole genome shotgun (WGS) entry which is preliminary data.</text>
</comment>
<evidence type="ECO:0000256" key="2">
    <source>
        <dbReference type="SAM" id="MobiDB-lite"/>
    </source>
</evidence>
<evidence type="ECO:0000256" key="1">
    <source>
        <dbReference type="ARBA" id="ARBA00022553"/>
    </source>
</evidence>
<dbReference type="PANTHER" id="PTHR13483:SF3">
    <property type="entry name" value="BOX C_D SNORNA PROTEIN 1"/>
    <property type="match status" value="1"/>
</dbReference>
<feature type="compositionally biased region" description="Basic and acidic residues" evidence="2">
    <location>
        <begin position="163"/>
        <end position="182"/>
    </location>
</feature>
<keyword evidence="1" id="KW-0597">Phosphoprotein</keyword>
<protein>
    <recommendedName>
        <fullName evidence="3">BCD1 alpha/beta domain-containing protein</fullName>
    </recommendedName>
</protein>
<dbReference type="PANTHER" id="PTHR13483">
    <property type="entry name" value="BOX C_D SNORNA PROTEIN 1-RELATED"/>
    <property type="match status" value="1"/>
</dbReference>
<dbReference type="GO" id="GO:0070761">
    <property type="term" value="C:pre-snoRNP complex"/>
    <property type="evidence" value="ECO:0007669"/>
    <property type="project" value="TreeGrafter"/>
</dbReference>
<evidence type="ECO:0000259" key="3">
    <source>
        <dbReference type="Pfam" id="PF25790"/>
    </source>
</evidence>
<feature type="domain" description="BCD1 alpha/beta" evidence="3">
    <location>
        <begin position="35"/>
        <end position="142"/>
    </location>
</feature>
<proteinExistence type="predicted"/>
<dbReference type="AlphaFoldDB" id="A0AAD5UDY6"/>
<feature type="compositionally biased region" description="Acidic residues" evidence="2">
    <location>
        <begin position="183"/>
        <end position="195"/>
    </location>
</feature>
<evidence type="ECO:0000313" key="5">
    <source>
        <dbReference type="Proteomes" id="UP001210925"/>
    </source>
</evidence>
<dbReference type="Pfam" id="PF25790">
    <property type="entry name" value="BCD1"/>
    <property type="match status" value="1"/>
</dbReference>
<feature type="region of interest" description="Disordered" evidence="2">
    <location>
        <begin position="163"/>
        <end position="195"/>
    </location>
</feature>
<dbReference type="InterPro" id="IPR057721">
    <property type="entry name" value="BCD1_alpha/beta"/>
</dbReference>
<evidence type="ECO:0000313" key="4">
    <source>
        <dbReference type="EMBL" id="KAJ3255636.1"/>
    </source>
</evidence>
<accession>A0AAD5UDY6</accession>
<dbReference type="Proteomes" id="UP001210925">
    <property type="component" value="Unassembled WGS sequence"/>
</dbReference>
<reference evidence="4" key="1">
    <citation type="submission" date="2020-05" db="EMBL/GenBank/DDBJ databases">
        <title>Phylogenomic resolution of chytrid fungi.</title>
        <authorList>
            <person name="Stajich J.E."/>
            <person name="Amses K."/>
            <person name="Simmons R."/>
            <person name="Seto K."/>
            <person name="Myers J."/>
            <person name="Bonds A."/>
            <person name="Quandt C.A."/>
            <person name="Barry K."/>
            <person name="Liu P."/>
            <person name="Grigoriev I."/>
            <person name="Longcore J.E."/>
            <person name="James T.Y."/>
        </authorList>
    </citation>
    <scope>NUCLEOTIDE SEQUENCE</scope>
    <source>
        <strain evidence="4">PLAUS21</strain>
    </source>
</reference>
<keyword evidence="5" id="KW-1185">Reference proteome</keyword>
<organism evidence="4 5">
    <name type="scientific">Boothiomyces macroporosus</name>
    <dbReference type="NCBI Taxonomy" id="261099"/>
    <lineage>
        <taxon>Eukaryota</taxon>
        <taxon>Fungi</taxon>
        <taxon>Fungi incertae sedis</taxon>
        <taxon>Chytridiomycota</taxon>
        <taxon>Chytridiomycota incertae sedis</taxon>
        <taxon>Chytridiomycetes</taxon>
        <taxon>Rhizophydiales</taxon>
        <taxon>Terramycetaceae</taxon>
        <taxon>Boothiomyces</taxon>
    </lineage>
</organism>
<dbReference type="EMBL" id="JADGKB010000063">
    <property type="protein sequence ID" value="KAJ3255636.1"/>
    <property type="molecule type" value="Genomic_DNA"/>
</dbReference>
<gene>
    <name evidence="4" type="ORF">HK103_006161</name>
</gene>
<dbReference type="GO" id="GO:0000492">
    <property type="term" value="P:box C/D snoRNP assembly"/>
    <property type="evidence" value="ECO:0007669"/>
    <property type="project" value="TreeGrafter"/>
</dbReference>
<dbReference type="GO" id="GO:0048254">
    <property type="term" value="P:snoRNA localization"/>
    <property type="evidence" value="ECO:0007669"/>
    <property type="project" value="TreeGrafter"/>
</dbReference>
<dbReference type="GO" id="GO:0000463">
    <property type="term" value="P:maturation of LSU-rRNA from tricistronic rRNA transcript (SSU-rRNA, 5.8S rRNA, LSU-rRNA)"/>
    <property type="evidence" value="ECO:0007669"/>
    <property type="project" value="TreeGrafter"/>
</dbReference>
<name>A0AAD5UDY6_9FUNG</name>
<dbReference type="InterPro" id="IPR051639">
    <property type="entry name" value="BCD1"/>
</dbReference>